<dbReference type="Pfam" id="PF01281">
    <property type="entry name" value="Ribosomal_L9_N"/>
    <property type="match status" value="1"/>
</dbReference>
<dbReference type="GO" id="GO:0006412">
    <property type="term" value="P:translation"/>
    <property type="evidence" value="ECO:0007669"/>
    <property type="project" value="InterPro"/>
</dbReference>
<gene>
    <name evidence="5" type="ORF">AMORRO_LOCUS8765</name>
</gene>
<dbReference type="EMBL" id="CAJVPV010007844">
    <property type="protein sequence ID" value="CAG8623494.1"/>
    <property type="molecule type" value="Genomic_DNA"/>
</dbReference>
<dbReference type="GO" id="GO:1990904">
    <property type="term" value="C:ribonucleoprotein complex"/>
    <property type="evidence" value="ECO:0007669"/>
    <property type="project" value="UniProtKB-KW"/>
</dbReference>
<dbReference type="InterPro" id="IPR036935">
    <property type="entry name" value="Ribosomal_bL9_N_sf"/>
</dbReference>
<dbReference type="Gene3D" id="3.40.5.10">
    <property type="entry name" value="Ribosomal protein L9, N-terminal domain"/>
    <property type="match status" value="1"/>
</dbReference>
<name>A0A9N9GPB5_9GLOM</name>
<dbReference type="InterPro" id="IPR020070">
    <property type="entry name" value="Ribosomal_bL9_N"/>
</dbReference>
<dbReference type="PANTHER" id="PTHR21368">
    <property type="entry name" value="50S RIBOSOMAL PROTEIN L9"/>
    <property type="match status" value="1"/>
</dbReference>
<keyword evidence="6" id="KW-1185">Reference proteome</keyword>
<dbReference type="OrthoDB" id="5555409at2759"/>
<evidence type="ECO:0000259" key="4">
    <source>
        <dbReference type="Pfam" id="PF01281"/>
    </source>
</evidence>
<keyword evidence="3" id="KW-0687">Ribonucleoprotein</keyword>
<sequence>MSTLLAGRIQATYKTLHLNCDKPPCIFRNVIKPLFLCRYAKKRKTAVKLLMDFETLGKKDDIVLVKPGYMRHRLYPQRIADYYIHKGRKEIQEGQKQIHLLSKGGQLTLAIYGTGYSSVIRGVPSSIAKDDQYVTQYFGEIQRKMATLNHINRLVFKQKPIENADNDSSEIQEPVTVEHVYRKIRYEHGITFNTDDMELQGDGTSGQIQQPGEYNCNFCFREIEIKVPVKIVVEKDV</sequence>
<evidence type="ECO:0000256" key="2">
    <source>
        <dbReference type="ARBA" id="ARBA00022980"/>
    </source>
</evidence>
<protein>
    <submittedName>
        <fullName evidence="5">8902_t:CDS:1</fullName>
    </submittedName>
</protein>
<proteinExistence type="inferred from homology"/>
<dbReference type="GO" id="GO:0005840">
    <property type="term" value="C:ribosome"/>
    <property type="evidence" value="ECO:0007669"/>
    <property type="project" value="UniProtKB-KW"/>
</dbReference>
<dbReference type="GO" id="GO:0003735">
    <property type="term" value="F:structural constituent of ribosome"/>
    <property type="evidence" value="ECO:0007669"/>
    <property type="project" value="InterPro"/>
</dbReference>
<dbReference type="SUPFAM" id="SSF55658">
    <property type="entry name" value="L9 N-domain-like"/>
    <property type="match status" value="1"/>
</dbReference>
<evidence type="ECO:0000256" key="3">
    <source>
        <dbReference type="ARBA" id="ARBA00023274"/>
    </source>
</evidence>
<keyword evidence="2" id="KW-0689">Ribosomal protein</keyword>
<reference evidence="5" key="1">
    <citation type="submission" date="2021-06" db="EMBL/GenBank/DDBJ databases">
        <authorList>
            <person name="Kallberg Y."/>
            <person name="Tangrot J."/>
            <person name="Rosling A."/>
        </authorList>
    </citation>
    <scope>NUCLEOTIDE SEQUENCE</scope>
    <source>
        <strain evidence="5">CL551</strain>
    </source>
</reference>
<comment type="similarity">
    <text evidence="1">Belongs to the bacterial ribosomal protein bL9 family.</text>
</comment>
<evidence type="ECO:0000256" key="1">
    <source>
        <dbReference type="ARBA" id="ARBA00010605"/>
    </source>
</evidence>
<dbReference type="InterPro" id="IPR000244">
    <property type="entry name" value="Ribosomal_bL9"/>
</dbReference>
<evidence type="ECO:0000313" key="6">
    <source>
        <dbReference type="Proteomes" id="UP000789342"/>
    </source>
</evidence>
<dbReference type="Proteomes" id="UP000789342">
    <property type="component" value="Unassembled WGS sequence"/>
</dbReference>
<accession>A0A9N9GPB5</accession>
<dbReference type="InterPro" id="IPR009027">
    <property type="entry name" value="Ribosomal_bL9/RNase_H1_N"/>
</dbReference>
<dbReference type="AlphaFoldDB" id="A0A9N9GPB5"/>
<feature type="domain" description="Ribosomal protein L9" evidence="4">
    <location>
        <begin position="47"/>
        <end position="90"/>
    </location>
</feature>
<evidence type="ECO:0000313" key="5">
    <source>
        <dbReference type="EMBL" id="CAG8623494.1"/>
    </source>
</evidence>
<organism evidence="5 6">
    <name type="scientific">Acaulospora morrowiae</name>
    <dbReference type="NCBI Taxonomy" id="94023"/>
    <lineage>
        <taxon>Eukaryota</taxon>
        <taxon>Fungi</taxon>
        <taxon>Fungi incertae sedis</taxon>
        <taxon>Mucoromycota</taxon>
        <taxon>Glomeromycotina</taxon>
        <taxon>Glomeromycetes</taxon>
        <taxon>Diversisporales</taxon>
        <taxon>Acaulosporaceae</taxon>
        <taxon>Acaulospora</taxon>
    </lineage>
</organism>
<comment type="caution">
    <text evidence="5">The sequence shown here is derived from an EMBL/GenBank/DDBJ whole genome shotgun (WGS) entry which is preliminary data.</text>
</comment>